<dbReference type="AlphaFoldDB" id="A0A1I7T5Q5"/>
<proteinExistence type="predicted"/>
<name>A0A1I7T5Q5_9PELO</name>
<dbReference type="Proteomes" id="UP000095282">
    <property type="component" value="Unplaced"/>
</dbReference>
<dbReference type="WBParaSite" id="Csp11.Scaffold515.g2652.t1">
    <property type="protein sequence ID" value="Csp11.Scaffold515.g2652.t1"/>
    <property type="gene ID" value="Csp11.Scaffold515.g2652"/>
</dbReference>
<accession>A0A1I7T5Q5</accession>
<organism evidence="1 2">
    <name type="scientific">Caenorhabditis tropicalis</name>
    <dbReference type="NCBI Taxonomy" id="1561998"/>
    <lineage>
        <taxon>Eukaryota</taxon>
        <taxon>Metazoa</taxon>
        <taxon>Ecdysozoa</taxon>
        <taxon>Nematoda</taxon>
        <taxon>Chromadorea</taxon>
        <taxon>Rhabditida</taxon>
        <taxon>Rhabditina</taxon>
        <taxon>Rhabditomorpha</taxon>
        <taxon>Rhabditoidea</taxon>
        <taxon>Rhabditidae</taxon>
        <taxon>Peloderinae</taxon>
        <taxon>Caenorhabditis</taxon>
    </lineage>
</organism>
<evidence type="ECO:0000313" key="2">
    <source>
        <dbReference type="WBParaSite" id="Csp11.Scaffold515.g2652.t1"/>
    </source>
</evidence>
<reference evidence="2" key="1">
    <citation type="submission" date="2016-11" db="UniProtKB">
        <authorList>
            <consortium name="WormBaseParasite"/>
        </authorList>
    </citation>
    <scope>IDENTIFICATION</scope>
</reference>
<evidence type="ECO:0000313" key="1">
    <source>
        <dbReference type="Proteomes" id="UP000095282"/>
    </source>
</evidence>
<keyword evidence="1" id="KW-1185">Reference proteome</keyword>
<sequence>MRTLPYLFANAHPWHYGEMAEWSKALVLGTSPSGGVGSNPTLINPFEGFSFIRVIVSCYLLLECLLYVENFFNKSLEMKFHVKITE</sequence>
<protein>
    <submittedName>
        <fullName evidence="2">Uncharacterized protein</fullName>
    </submittedName>
</protein>